<dbReference type="Proteomes" id="UP001457282">
    <property type="component" value="Unassembled WGS sequence"/>
</dbReference>
<comment type="subcellular location">
    <subcellularLocation>
        <location evidence="2">Endomembrane system</location>
    </subcellularLocation>
    <subcellularLocation>
        <location evidence="11">Endoplasmic reticulum membrane</location>
        <topology evidence="11">Single-pass type IV membrane protein</topology>
    </subcellularLocation>
</comment>
<keyword evidence="11" id="KW-0812">Transmembrane</keyword>
<evidence type="ECO:0000256" key="11">
    <source>
        <dbReference type="RuleBase" id="RU369090"/>
    </source>
</evidence>
<keyword evidence="5 11" id="KW-0479">Metal-binding</keyword>
<dbReference type="InterPro" id="IPR018957">
    <property type="entry name" value="Znf_C3HC4_RING-type"/>
</dbReference>
<comment type="caution">
    <text evidence="11">Lacks conserved residue(s) required for the propagation of feature annotation.</text>
</comment>
<evidence type="ECO:0000256" key="2">
    <source>
        <dbReference type="ARBA" id="ARBA00004308"/>
    </source>
</evidence>
<accession>A0AAW1Y1J2</accession>
<feature type="transmembrane region" description="Helical" evidence="11">
    <location>
        <begin position="194"/>
        <end position="212"/>
    </location>
</feature>
<comment type="function">
    <text evidence="11">E3 ubiquitin-protein ligase.</text>
</comment>
<keyword evidence="14" id="KW-1185">Reference proteome</keyword>
<dbReference type="PROSITE" id="PS00518">
    <property type="entry name" value="ZF_RING_1"/>
    <property type="match status" value="2"/>
</dbReference>
<keyword evidence="11" id="KW-1133">Transmembrane helix</keyword>
<evidence type="ECO:0000313" key="14">
    <source>
        <dbReference type="Proteomes" id="UP001457282"/>
    </source>
</evidence>
<feature type="transmembrane region" description="Helical" evidence="11">
    <location>
        <begin position="224"/>
        <end position="241"/>
    </location>
</feature>
<dbReference type="EMBL" id="JBEDUW010000002">
    <property type="protein sequence ID" value="KAK9942341.1"/>
    <property type="molecule type" value="Genomic_DNA"/>
</dbReference>
<keyword evidence="11" id="KW-0256">Endoplasmic reticulum</keyword>
<reference evidence="13 14" key="1">
    <citation type="journal article" date="2023" name="G3 (Bethesda)">
        <title>A chromosome-length genome assembly and annotation of blackberry (Rubus argutus, cv. 'Hillquist').</title>
        <authorList>
            <person name="Bruna T."/>
            <person name="Aryal R."/>
            <person name="Dudchenko O."/>
            <person name="Sargent D.J."/>
            <person name="Mead D."/>
            <person name="Buti M."/>
            <person name="Cavallini A."/>
            <person name="Hytonen T."/>
            <person name="Andres J."/>
            <person name="Pham M."/>
            <person name="Weisz D."/>
            <person name="Mascagni F."/>
            <person name="Usai G."/>
            <person name="Natali L."/>
            <person name="Bassil N."/>
            <person name="Fernandez G.E."/>
            <person name="Lomsadze A."/>
            <person name="Armour M."/>
            <person name="Olukolu B."/>
            <person name="Poorten T."/>
            <person name="Britton C."/>
            <person name="Davik J."/>
            <person name="Ashrafi H."/>
            <person name="Aiden E.L."/>
            <person name="Borodovsky M."/>
            <person name="Worthington M."/>
        </authorList>
    </citation>
    <scope>NUCLEOTIDE SEQUENCE [LARGE SCALE GENOMIC DNA]</scope>
    <source>
        <strain evidence="13">PI 553951</strain>
    </source>
</reference>
<organism evidence="13 14">
    <name type="scientific">Rubus argutus</name>
    <name type="common">Southern blackberry</name>
    <dbReference type="NCBI Taxonomy" id="59490"/>
    <lineage>
        <taxon>Eukaryota</taxon>
        <taxon>Viridiplantae</taxon>
        <taxon>Streptophyta</taxon>
        <taxon>Embryophyta</taxon>
        <taxon>Tracheophyta</taxon>
        <taxon>Spermatophyta</taxon>
        <taxon>Magnoliopsida</taxon>
        <taxon>eudicotyledons</taxon>
        <taxon>Gunneridae</taxon>
        <taxon>Pentapetalae</taxon>
        <taxon>rosids</taxon>
        <taxon>fabids</taxon>
        <taxon>Rosales</taxon>
        <taxon>Rosaceae</taxon>
        <taxon>Rosoideae</taxon>
        <taxon>Rosoideae incertae sedis</taxon>
        <taxon>Rubus</taxon>
    </lineage>
</organism>
<dbReference type="GO" id="GO:0006511">
    <property type="term" value="P:ubiquitin-dependent protein catabolic process"/>
    <property type="evidence" value="ECO:0007669"/>
    <property type="project" value="UniProtKB-UniRule"/>
</dbReference>
<comment type="caution">
    <text evidence="13">The sequence shown here is derived from an EMBL/GenBank/DDBJ whole genome shotgun (WGS) entry which is preliminary data.</text>
</comment>
<dbReference type="SMART" id="SM00184">
    <property type="entry name" value="RING"/>
    <property type="match status" value="2"/>
</dbReference>
<keyword evidence="8 11" id="KW-0862">Zinc</keyword>
<dbReference type="SUPFAM" id="SSF57850">
    <property type="entry name" value="RING/U-box"/>
    <property type="match status" value="2"/>
</dbReference>
<keyword evidence="9 11" id="KW-0472">Membrane</keyword>
<proteinExistence type="predicted"/>
<evidence type="ECO:0000256" key="3">
    <source>
        <dbReference type="ARBA" id="ARBA00004906"/>
    </source>
</evidence>
<gene>
    <name evidence="13" type="ORF">M0R45_008011</name>
</gene>
<evidence type="ECO:0000256" key="9">
    <source>
        <dbReference type="ARBA" id="ARBA00023136"/>
    </source>
</evidence>
<evidence type="ECO:0000313" key="13">
    <source>
        <dbReference type="EMBL" id="KAK9942341.1"/>
    </source>
</evidence>
<comment type="domain">
    <text evidence="11">The RING-type zinc finger domain is responsible for E3 ligase activity.</text>
</comment>
<dbReference type="Gene3D" id="3.30.40.10">
    <property type="entry name" value="Zinc/RING finger domain, C3HC4 (zinc finger)"/>
    <property type="match status" value="2"/>
</dbReference>
<dbReference type="PROSITE" id="PS50089">
    <property type="entry name" value="ZF_RING_2"/>
    <property type="match status" value="2"/>
</dbReference>
<evidence type="ECO:0000256" key="10">
    <source>
        <dbReference type="PROSITE-ProRule" id="PRU00175"/>
    </source>
</evidence>
<evidence type="ECO:0000259" key="12">
    <source>
        <dbReference type="PROSITE" id="PS50089"/>
    </source>
</evidence>
<feature type="domain" description="RING-type" evidence="12">
    <location>
        <begin position="12"/>
        <end position="54"/>
    </location>
</feature>
<evidence type="ECO:0000256" key="8">
    <source>
        <dbReference type="ARBA" id="ARBA00022833"/>
    </source>
</evidence>
<evidence type="ECO:0000256" key="4">
    <source>
        <dbReference type="ARBA" id="ARBA00022679"/>
    </source>
</evidence>
<evidence type="ECO:0000256" key="1">
    <source>
        <dbReference type="ARBA" id="ARBA00000900"/>
    </source>
</evidence>
<dbReference type="GO" id="GO:0005789">
    <property type="term" value="C:endoplasmic reticulum membrane"/>
    <property type="evidence" value="ECO:0007669"/>
    <property type="project" value="UniProtKB-SubCell"/>
</dbReference>
<feature type="domain" description="RING-type" evidence="12">
    <location>
        <begin position="82"/>
        <end position="123"/>
    </location>
</feature>
<dbReference type="PANTHER" id="PTHR12313">
    <property type="entry name" value="E3 UBIQUITIN-PROTEIN LIGASE RNF5-RELATED"/>
    <property type="match status" value="1"/>
</dbReference>
<protein>
    <recommendedName>
        <fullName evidence="11">E3 ubiquitin-protein ligase RMA</fullName>
        <ecNumber evidence="11">2.3.2.27</ecNumber>
    </recommendedName>
    <alternativeName>
        <fullName evidence="11">Protein RING membrane-anchor</fullName>
    </alternativeName>
    <alternativeName>
        <fullName evidence="11">RING-type E3 ubiquitin transferase RMA</fullName>
    </alternativeName>
</protein>
<comment type="pathway">
    <text evidence="3 11">Protein modification; protein ubiquitination.</text>
</comment>
<dbReference type="Pfam" id="PF13920">
    <property type="entry name" value="zf-C3HC4_3"/>
    <property type="match status" value="1"/>
</dbReference>
<dbReference type="InterPro" id="IPR045103">
    <property type="entry name" value="RNF5/RNF185-like"/>
</dbReference>
<keyword evidence="4 11" id="KW-0808">Transferase</keyword>
<dbReference type="Pfam" id="PF00097">
    <property type="entry name" value="zf-C3HC4"/>
    <property type="match status" value="1"/>
</dbReference>
<dbReference type="AlphaFoldDB" id="A0AAW1Y1J2"/>
<name>A0AAW1Y1J2_RUBAR</name>
<keyword evidence="6 10" id="KW-0863">Zinc-finger</keyword>
<evidence type="ECO:0000256" key="6">
    <source>
        <dbReference type="ARBA" id="ARBA00022771"/>
    </source>
</evidence>
<sequence>MDGGDEGCGFECNICLTLAQDPVITLCGHLYCWSCLIKWLFNSPYSNNECPVCKTDIEFSKLIFSYRNLKSSESDSLSRFECNICSRLAQEPIITLCGHLYCWPCIYKWLSKWNSDSNCWVCKAAIEENKLIPLYGKGITCSSDDDSDSRSRAVVPAGIAGSLASTTKVNRFVRGSFDATGTLFRFGRYAMEIFMTRVLPIVAILLMFHPSMPKERKHDLVEKVFGLSLWCLLILVIWDILSGKIRRHTKLEH</sequence>
<dbReference type="InterPro" id="IPR001841">
    <property type="entry name" value="Znf_RING"/>
</dbReference>
<dbReference type="InterPro" id="IPR017907">
    <property type="entry name" value="Znf_RING_CS"/>
</dbReference>
<dbReference type="EC" id="2.3.2.27" evidence="11"/>
<dbReference type="GO" id="GO:0061630">
    <property type="term" value="F:ubiquitin protein ligase activity"/>
    <property type="evidence" value="ECO:0007669"/>
    <property type="project" value="UniProtKB-UniRule"/>
</dbReference>
<keyword evidence="7 11" id="KW-0833">Ubl conjugation pathway</keyword>
<comment type="catalytic activity">
    <reaction evidence="1 11">
        <text>S-ubiquitinyl-[E2 ubiquitin-conjugating enzyme]-L-cysteine + [acceptor protein]-L-lysine = [E2 ubiquitin-conjugating enzyme]-L-cysteine + N(6)-ubiquitinyl-[acceptor protein]-L-lysine.</text>
        <dbReference type="EC" id="2.3.2.27"/>
    </reaction>
</comment>
<evidence type="ECO:0000256" key="7">
    <source>
        <dbReference type="ARBA" id="ARBA00022786"/>
    </source>
</evidence>
<dbReference type="GO" id="GO:0008270">
    <property type="term" value="F:zinc ion binding"/>
    <property type="evidence" value="ECO:0007669"/>
    <property type="project" value="UniProtKB-KW"/>
</dbReference>
<dbReference type="InterPro" id="IPR013083">
    <property type="entry name" value="Znf_RING/FYVE/PHD"/>
</dbReference>
<evidence type="ECO:0000256" key="5">
    <source>
        <dbReference type="ARBA" id="ARBA00022723"/>
    </source>
</evidence>